<sequence>MVEMMKNVNYSTRDLSLPYTTSKSKLTLTRHTEPKLETSQRVRSVKIKSTAEIEEEIMAKIPKFKARPLNKKGRLKVVWAVIVPASSGLVKGELIIVDVLGHLMVTVQTNVSSKKWSNHWAHICSLNFYLKSFSSRTAFGKFALHAMRHLKPCNLHRLSFFGGYYTSKPPPYMKKIFQCAISHGVQVIQTDLAKFSPQNVTVKL</sequence>
<evidence type="ECO:0000259" key="1">
    <source>
        <dbReference type="Pfam" id="PF12214"/>
    </source>
</evidence>
<reference evidence="2" key="1">
    <citation type="journal article" date="2022" name="Plant J.">
        <title>Strategies of tolerance reflected in two North American maple genomes.</title>
        <authorList>
            <person name="McEvoy S.L."/>
            <person name="Sezen U.U."/>
            <person name="Trouern-Trend A."/>
            <person name="McMahon S.M."/>
            <person name="Schaberg P.G."/>
            <person name="Yang J."/>
            <person name="Wegrzyn J.L."/>
            <person name="Swenson N.G."/>
        </authorList>
    </citation>
    <scope>NUCLEOTIDE SEQUENCE</scope>
    <source>
        <strain evidence="2">91603</strain>
    </source>
</reference>
<dbReference type="EMBL" id="JAJSOW010000103">
    <property type="protein sequence ID" value="KAI9173405.1"/>
    <property type="molecule type" value="Genomic_DNA"/>
</dbReference>
<accession>A0AAD5NPE0</accession>
<dbReference type="InterPro" id="IPR027330">
    <property type="entry name" value="TPX2_central_dom"/>
</dbReference>
<comment type="caution">
    <text evidence="2">The sequence shown here is derived from an EMBL/GenBank/DDBJ whole genome shotgun (WGS) entry which is preliminary data.</text>
</comment>
<dbReference type="AlphaFoldDB" id="A0AAD5NPE0"/>
<evidence type="ECO:0000313" key="3">
    <source>
        <dbReference type="Proteomes" id="UP001064489"/>
    </source>
</evidence>
<organism evidence="2 3">
    <name type="scientific">Acer negundo</name>
    <name type="common">Box elder</name>
    <dbReference type="NCBI Taxonomy" id="4023"/>
    <lineage>
        <taxon>Eukaryota</taxon>
        <taxon>Viridiplantae</taxon>
        <taxon>Streptophyta</taxon>
        <taxon>Embryophyta</taxon>
        <taxon>Tracheophyta</taxon>
        <taxon>Spermatophyta</taxon>
        <taxon>Magnoliopsida</taxon>
        <taxon>eudicotyledons</taxon>
        <taxon>Gunneridae</taxon>
        <taxon>Pentapetalae</taxon>
        <taxon>rosids</taxon>
        <taxon>malvids</taxon>
        <taxon>Sapindales</taxon>
        <taxon>Sapindaceae</taxon>
        <taxon>Hippocastanoideae</taxon>
        <taxon>Acereae</taxon>
        <taxon>Acer</taxon>
    </lineage>
</organism>
<keyword evidence="3" id="KW-1185">Reference proteome</keyword>
<evidence type="ECO:0000313" key="2">
    <source>
        <dbReference type="EMBL" id="KAI9173405.1"/>
    </source>
</evidence>
<protein>
    <recommendedName>
        <fullName evidence="1">TPX2 central domain-containing protein</fullName>
    </recommendedName>
</protein>
<proteinExistence type="predicted"/>
<gene>
    <name evidence="2" type="ORF">LWI28_000777</name>
</gene>
<dbReference type="Proteomes" id="UP001064489">
    <property type="component" value="Chromosome 8"/>
</dbReference>
<feature type="domain" description="TPX2 central" evidence="1">
    <location>
        <begin position="27"/>
        <end position="72"/>
    </location>
</feature>
<dbReference type="Pfam" id="PF12214">
    <property type="entry name" value="TPX2_importin"/>
    <property type="match status" value="1"/>
</dbReference>
<reference evidence="2" key="2">
    <citation type="submission" date="2023-02" db="EMBL/GenBank/DDBJ databases">
        <authorList>
            <person name="Swenson N.G."/>
            <person name="Wegrzyn J.L."/>
            <person name="Mcevoy S.L."/>
        </authorList>
    </citation>
    <scope>NUCLEOTIDE SEQUENCE</scope>
    <source>
        <strain evidence="2">91603</strain>
        <tissue evidence="2">Leaf</tissue>
    </source>
</reference>
<name>A0AAD5NPE0_ACENE</name>